<reference evidence="1" key="2">
    <citation type="submission" date="2011-01" db="EMBL/GenBank/DDBJ databases">
        <title>The Non-contiguous Finished genome of Clostridium papyrosolvens.</title>
        <authorList>
            <person name="Lucas S."/>
            <person name="Copeland A."/>
            <person name="Lapidus A."/>
            <person name="Cheng J.-F."/>
            <person name="Goodwin L."/>
            <person name="Pitluck S."/>
            <person name="Misra M."/>
            <person name="Chertkov O."/>
            <person name="Detter J.C."/>
            <person name="Han C."/>
            <person name="Tapia R."/>
            <person name="Land M."/>
            <person name="Hauser L."/>
            <person name="Kyrpides N."/>
            <person name="Ivanova N."/>
            <person name="Pagani I."/>
            <person name="Mouttaki H."/>
            <person name="He Z."/>
            <person name="Zhou J."/>
            <person name="Hemme C.L."/>
            <person name="Woyke T."/>
        </authorList>
    </citation>
    <scope>NUCLEOTIDE SEQUENCE [LARGE SCALE GENOMIC DNA]</scope>
    <source>
        <strain evidence="1">DSM 2782</strain>
    </source>
</reference>
<sequence length="64" mass="7411">MMPEAKKKATKNKDVRARVTPRMKEAVTRKIESLNNSNEVYGPIRESDVLIKLLEKWLKGEVEI</sequence>
<dbReference type="Proteomes" id="UP000003860">
    <property type="component" value="Unassembled WGS sequence"/>
</dbReference>
<accession>F1TEF2</accession>
<dbReference type="RefSeq" id="WP_004620149.1">
    <property type="nucleotide sequence ID" value="NZ_CP119677.1"/>
</dbReference>
<evidence type="ECO:0000313" key="2">
    <source>
        <dbReference type="Proteomes" id="UP000003860"/>
    </source>
</evidence>
<organism evidence="1 2">
    <name type="scientific">Ruminiclostridium papyrosolvens DSM 2782</name>
    <dbReference type="NCBI Taxonomy" id="588581"/>
    <lineage>
        <taxon>Bacteria</taxon>
        <taxon>Bacillati</taxon>
        <taxon>Bacillota</taxon>
        <taxon>Clostridia</taxon>
        <taxon>Eubacteriales</taxon>
        <taxon>Oscillospiraceae</taxon>
        <taxon>Ruminiclostridium</taxon>
    </lineage>
</organism>
<name>F1TEF2_9FIRM</name>
<comment type="caution">
    <text evidence="1">The sequence shown here is derived from an EMBL/GenBank/DDBJ whole genome shotgun (WGS) entry which is preliminary data.</text>
</comment>
<gene>
    <name evidence="1" type="ORF">Cpap_1510</name>
</gene>
<dbReference type="EMBL" id="ACXX02000009">
    <property type="protein sequence ID" value="EGD47118.1"/>
    <property type="molecule type" value="Genomic_DNA"/>
</dbReference>
<proteinExistence type="predicted"/>
<evidence type="ECO:0000313" key="1">
    <source>
        <dbReference type="EMBL" id="EGD47118.1"/>
    </source>
</evidence>
<reference evidence="1" key="1">
    <citation type="submission" date="2009-07" db="EMBL/GenBank/DDBJ databases">
        <authorList>
            <consortium name="US DOE Joint Genome Institute (JGI-PGF)"/>
            <person name="Lucas S."/>
            <person name="Copeland A."/>
            <person name="Lapidus A."/>
            <person name="Glavina del Rio T."/>
            <person name="Tice H."/>
            <person name="Bruce D."/>
            <person name="Goodwin L."/>
            <person name="Pitluck S."/>
            <person name="Larimer F."/>
            <person name="Land M.L."/>
            <person name="Mouttaki H."/>
            <person name="He Z."/>
            <person name="Zhou J."/>
            <person name="Hemme C.L."/>
        </authorList>
    </citation>
    <scope>NUCLEOTIDE SEQUENCE [LARGE SCALE GENOMIC DNA]</scope>
    <source>
        <strain evidence="1">DSM 2782</strain>
    </source>
</reference>
<dbReference type="AlphaFoldDB" id="F1TEF2"/>
<protein>
    <submittedName>
        <fullName evidence="1">S-layer protein/internalin A-like/N-acetylmuramoyl-L-alanine amidase</fullName>
    </submittedName>
</protein>
<keyword evidence="2" id="KW-1185">Reference proteome</keyword>